<organism evidence="2 3">
    <name type="scientific">Cephalotus follicularis</name>
    <name type="common">Albany pitcher plant</name>
    <dbReference type="NCBI Taxonomy" id="3775"/>
    <lineage>
        <taxon>Eukaryota</taxon>
        <taxon>Viridiplantae</taxon>
        <taxon>Streptophyta</taxon>
        <taxon>Embryophyta</taxon>
        <taxon>Tracheophyta</taxon>
        <taxon>Spermatophyta</taxon>
        <taxon>Magnoliopsida</taxon>
        <taxon>eudicotyledons</taxon>
        <taxon>Gunneridae</taxon>
        <taxon>Pentapetalae</taxon>
        <taxon>rosids</taxon>
        <taxon>fabids</taxon>
        <taxon>Oxalidales</taxon>
        <taxon>Cephalotaceae</taxon>
        <taxon>Cephalotus</taxon>
    </lineage>
</organism>
<feature type="domain" description="Tf2-1-like SH3-like" evidence="1">
    <location>
        <begin position="3"/>
        <end position="52"/>
    </location>
</feature>
<name>A0A1Q3C611_CEPFO</name>
<dbReference type="OrthoDB" id="4365070at2759"/>
<proteinExistence type="predicted"/>
<dbReference type="Pfam" id="PF24626">
    <property type="entry name" value="SH3_Tf2-1"/>
    <property type="match status" value="1"/>
</dbReference>
<comment type="caution">
    <text evidence="2">The sequence shown here is derived from an EMBL/GenBank/DDBJ whole genome shotgun (WGS) entry which is preliminary data.</text>
</comment>
<dbReference type="Proteomes" id="UP000187406">
    <property type="component" value="Unassembled WGS sequence"/>
</dbReference>
<dbReference type="InParanoid" id="A0A1Q3C611"/>
<dbReference type="PANTHER" id="PTHR46148">
    <property type="entry name" value="CHROMO DOMAIN-CONTAINING PROTEIN"/>
    <property type="match status" value="1"/>
</dbReference>
<dbReference type="EMBL" id="BDDD01001374">
    <property type="protein sequence ID" value="GAV75513.1"/>
    <property type="molecule type" value="Genomic_DNA"/>
</dbReference>
<accession>A0A1Q3C611</accession>
<gene>
    <name evidence="2" type="ORF">CFOL_v3_18992</name>
</gene>
<sequence>MRFGKKEKLAPRFIGPFEILERVGAVAYKLALPPSLSDVHNVFLVSMLRKYHPHPSHVLQCEQLELRIDMSFEETPIRILDRKVKQLRSKTIPMVKVLWQYHDLEEAIQERKEEMRSLYPYLF</sequence>
<protein>
    <recommendedName>
        <fullName evidence="1">Tf2-1-like SH3-like domain-containing protein</fullName>
    </recommendedName>
</protein>
<dbReference type="AlphaFoldDB" id="A0A1Q3C611"/>
<evidence type="ECO:0000313" key="2">
    <source>
        <dbReference type="EMBL" id="GAV75513.1"/>
    </source>
</evidence>
<evidence type="ECO:0000313" key="3">
    <source>
        <dbReference type="Proteomes" id="UP000187406"/>
    </source>
</evidence>
<dbReference type="InterPro" id="IPR056924">
    <property type="entry name" value="SH3_Tf2-1"/>
</dbReference>
<dbReference type="PANTHER" id="PTHR46148:SF60">
    <property type="entry name" value="CHROMO DOMAIN-CONTAINING PROTEIN"/>
    <property type="match status" value="1"/>
</dbReference>
<reference evidence="3" key="1">
    <citation type="submission" date="2016-04" db="EMBL/GenBank/DDBJ databases">
        <title>Cephalotus genome sequencing.</title>
        <authorList>
            <person name="Fukushima K."/>
            <person name="Hasebe M."/>
            <person name="Fang X."/>
        </authorList>
    </citation>
    <scope>NUCLEOTIDE SEQUENCE [LARGE SCALE GENOMIC DNA]</scope>
    <source>
        <strain evidence="3">cv. St1</strain>
    </source>
</reference>
<evidence type="ECO:0000259" key="1">
    <source>
        <dbReference type="Pfam" id="PF24626"/>
    </source>
</evidence>
<keyword evidence="3" id="KW-1185">Reference proteome</keyword>